<dbReference type="Pfam" id="PF18863">
    <property type="entry name" value="AbiJ_NTD4"/>
    <property type="match status" value="1"/>
</dbReference>
<reference evidence="2 3" key="1">
    <citation type="submission" date="2017-10" db="EMBL/GenBank/DDBJ databases">
        <title>Whole genome sequencing of members of genus Pseudoxanthomonas.</title>
        <authorList>
            <person name="Kumar S."/>
            <person name="Bansal K."/>
            <person name="Kaur A."/>
            <person name="Patil P."/>
            <person name="Sharma S."/>
            <person name="Patil P.B."/>
        </authorList>
    </citation>
    <scope>NUCLEOTIDE SEQUENCE [LARGE SCALE GENOMIC DNA]</scope>
    <source>
        <strain evidence="2 3">DSM 17109</strain>
    </source>
</reference>
<dbReference type="EMBL" id="PDWW01000002">
    <property type="protein sequence ID" value="KAF1727064.1"/>
    <property type="molecule type" value="Genomic_DNA"/>
</dbReference>
<gene>
    <name evidence="2" type="ORF">CSC78_02970</name>
</gene>
<dbReference type="Proteomes" id="UP000781710">
    <property type="component" value="Unassembled WGS sequence"/>
</dbReference>
<feature type="domain" description="HEPN AbiJ-N-terminal" evidence="1">
    <location>
        <begin position="1"/>
        <end position="157"/>
    </location>
</feature>
<comment type="caution">
    <text evidence="2">The sequence shown here is derived from an EMBL/GenBank/DDBJ whole genome shotgun (WGS) entry which is preliminary data.</text>
</comment>
<evidence type="ECO:0000259" key="1">
    <source>
        <dbReference type="Pfam" id="PF18863"/>
    </source>
</evidence>
<dbReference type="InterPro" id="IPR049503">
    <property type="entry name" value="AbiJ_NTD4"/>
</dbReference>
<protein>
    <recommendedName>
        <fullName evidence="1">HEPN AbiJ-N-terminal domain-containing protein</fullName>
    </recommendedName>
</protein>
<proteinExistence type="predicted"/>
<sequence length="285" mass="32080">MKFSERQGLVKVRSVLQSEGITDAIRNGLWDGIHLHLLSNDVQEWRLVEDVKYGDILRRLWHLYFKKPIDLMPDSYRSAMAEVRQYFFKCVWFEVFDFVEFITEDLQQFDERIGTSFRTFVNNVLERELSAYRLVDSQFTPITSEEEIASIENALNNTSAMVGPHAHLKSALALLANRDKPDYRNSVKESISAVESIAKLLTGQPKATLGEALQKLEAGGLIHPALKKSLSALYGYTSDADGIRHAMLDEPKLGLTDAKFMLVSCTGFINYLVAKAAEGGIAIKT</sequence>
<accession>A0ABQ6ZLC3</accession>
<keyword evidence="3" id="KW-1185">Reference proteome</keyword>
<evidence type="ECO:0000313" key="2">
    <source>
        <dbReference type="EMBL" id="KAF1727064.1"/>
    </source>
</evidence>
<organism evidence="2 3">
    <name type="scientific">Pseudoxanthomonas japonensis</name>
    <dbReference type="NCBI Taxonomy" id="69284"/>
    <lineage>
        <taxon>Bacteria</taxon>
        <taxon>Pseudomonadati</taxon>
        <taxon>Pseudomonadota</taxon>
        <taxon>Gammaproteobacteria</taxon>
        <taxon>Lysobacterales</taxon>
        <taxon>Lysobacteraceae</taxon>
        <taxon>Pseudoxanthomonas</taxon>
    </lineage>
</organism>
<name>A0ABQ6ZLC3_9GAMM</name>
<dbReference type="RefSeq" id="WP_162336413.1">
    <property type="nucleotide sequence ID" value="NZ_JBHSRQ010000004.1"/>
</dbReference>
<evidence type="ECO:0000313" key="3">
    <source>
        <dbReference type="Proteomes" id="UP000781710"/>
    </source>
</evidence>